<protein>
    <submittedName>
        <fullName evidence="1">Predicted protein</fullName>
    </submittedName>
</protein>
<evidence type="ECO:0000313" key="3">
    <source>
        <dbReference type="Proteomes" id="UP000011116"/>
    </source>
</evidence>
<accession>F2D565</accession>
<name>F2D565_HORVV</name>
<dbReference type="Proteomes" id="UP000011116">
    <property type="component" value="Chromosome 6H"/>
</dbReference>
<evidence type="ECO:0000313" key="1">
    <source>
        <dbReference type="EMBL" id="BAJ90236.1"/>
    </source>
</evidence>
<dbReference type="EnsemblPlants" id="HORVU.MOREX.r3.6HG0630890.1">
    <property type="protein sequence ID" value="HORVU.MOREX.r3.6HG0630890.1.CDS1"/>
    <property type="gene ID" value="HORVU.MOREX.r3.6HG0630890"/>
</dbReference>
<dbReference type="EMBL" id="AK359025">
    <property type="protein sequence ID" value="BAJ90236.1"/>
    <property type="molecule type" value="mRNA"/>
</dbReference>
<dbReference type="Gramene" id="HORVU.MOREX.r3.6HG0630890.1">
    <property type="protein sequence ID" value="HORVU.MOREX.r3.6HG0630890.1.CDS1"/>
    <property type="gene ID" value="HORVU.MOREX.r3.6HG0630890"/>
</dbReference>
<evidence type="ECO:0000313" key="2">
    <source>
        <dbReference type="EnsemblPlants" id="HORVU.MOREX.r3.6HG0630890.1.CDS1"/>
    </source>
</evidence>
<reference evidence="3" key="2">
    <citation type="journal article" date="2012" name="Nature">
        <title>A physical, genetic and functional sequence assembly of the barley genome.</title>
        <authorList>
            <consortium name="The International Barley Genome Sequencing Consortium"/>
            <person name="Mayer K.F."/>
            <person name="Waugh R."/>
            <person name="Brown J.W."/>
            <person name="Schulman A."/>
            <person name="Langridge P."/>
            <person name="Platzer M."/>
            <person name="Fincher G.B."/>
            <person name="Muehlbauer G.J."/>
            <person name="Sato K."/>
            <person name="Close T.J."/>
            <person name="Wise R.P."/>
            <person name="Stein N."/>
        </authorList>
    </citation>
    <scope>NUCLEOTIDE SEQUENCE [LARGE SCALE GENOMIC DNA]</scope>
    <source>
        <strain evidence="3">cv. Morex</strain>
    </source>
</reference>
<reference evidence="2" key="3">
    <citation type="submission" date="2020-10" db="EMBL/GenBank/DDBJ databases">
        <authorList>
            <person name="Scholz U."/>
            <person name="Mascher M."/>
            <person name="Fiebig A."/>
        </authorList>
    </citation>
    <scope>NUCLEOTIDE SEQUENCE [LARGE SCALE GENOMIC DNA]</scope>
    <source>
        <strain evidence="2">cv. Morex</strain>
    </source>
</reference>
<keyword evidence="3" id="KW-1185">Reference proteome</keyword>
<organism evidence="1">
    <name type="scientific">Hordeum vulgare subsp. vulgare</name>
    <name type="common">Domesticated barley</name>
    <dbReference type="NCBI Taxonomy" id="112509"/>
    <lineage>
        <taxon>Eukaryota</taxon>
        <taxon>Viridiplantae</taxon>
        <taxon>Streptophyta</taxon>
        <taxon>Embryophyta</taxon>
        <taxon>Tracheophyta</taxon>
        <taxon>Spermatophyta</taxon>
        <taxon>Magnoliopsida</taxon>
        <taxon>Liliopsida</taxon>
        <taxon>Poales</taxon>
        <taxon>Poaceae</taxon>
        <taxon>BOP clade</taxon>
        <taxon>Pooideae</taxon>
        <taxon>Triticodae</taxon>
        <taxon>Triticeae</taxon>
        <taxon>Hordeinae</taxon>
        <taxon>Hordeum</taxon>
    </lineage>
</organism>
<reference evidence="1" key="1">
    <citation type="journal article" date="2011" name="Plant Physiol.">
        <title>Comprehensive sequence analysis of 24,783 barley full-length cDNAs derived from 12 clone libraries.</title>
        <authorList>
            <person name="Matsumoto T."/>
            <person name="Tanaka T."/>
            <person name="Sakai H."/>
            <person name="Amano N."/>
            <person name="Kanamori H."/>
            <person name="Kurita K."/>
            <person name="Kikuta A."/>
            <person name="Kamiya K."/>
            <person name="Yamamoto M."/>
            <person name="Ikawa H."/>
            <person name="Fujii N."/>
            <person name="Hori K."/>
            <person name="Itoh T."/>
            <person name="Sato K."/>
        </authorList>
    </citation>
    <scope>NUCLEOTIDE SEQUENCE</scope>
    <source>
        <tissue evidence="1">Shoot</tissue>
    </source>
</reference>
<dbReference type="Gramene" id="HORVU.MOREX.r2.6HG0523860.1">
    <property type="protein sequence ID" value="HORVU.MOREX.r2.6HG0523860.1.CDS.1"/>
    <property type="gene ID" value="HORVU.MOREX.r2.6HG0523860"/>
</dbReference>
<reference evidence="2" key="4">
    <citation type="submission" date="2022-01" db="UniProtKB">
        <authorList>
            <consortium name="EnsemblPlants"/>
        </authorList>
    </citation>
    <scope>IDENTIFICATION</scope>
    <source>
        <strain evidence="2">subsp. vulgare</strain>
    </source>
</reference>
<proteinExistence type="evidence at transcript level"/>
<dbReference type="AlphaFoldDB" id="F2D565"/>
<sequence>MLSPIFSTIFFTTFSSMLCMSCGSISAKLISHFTIVSLYMSRMLPSPSFILEGKISTVNSNFRAP</sequence>